<evidence type="ECO:0008006" key="3">
    <source>
        <dbReference type="Google" id="ProtNLM"/>
    </source>
</evidence>
<gene>
    <name evidence="1" type="ORF">L8U58_09905</name>
</gene>
<dbReference type="AlphaFoldDB" id="A0A9X3RS88"/>
<dbReference type="InterPro" id="IPR037883">
    <property type="entry name" value="Knr4/Smi1-like_sf"/>
</dbReference>
<dbReference type="SUPFAM" id="SSF160631">
    <property type="entry name" value="SMI1/KNR4-like"/>
    <property type="match status" value="1"/>
</dbReference>
<reference evidence="1" key="1">
    <citation type="submission" date="2022-02" db="EMBL/GenBank/DDBJ databases">
        <title>Corynebacterium sp. from urogenital microbiome.</title>
        <authorList>
            <person name="Cappelli E.A."/>
            <person name="Ribeiro T.G."/>
            <person name="Peixe L."/>
        </authorList>
    </citation>
    <scope>NUCLEOTIDE SEQUENCE</scope>
    <source>
        <strain evidence="1">C9Ua_112</strain>
    </source>
</reference>
<evidence type="ECO:0000313" key="1">
    <source>
        <dbReference type="EMBL" id="MCZ9305827.1"/>
    </source>
</evidence>
<dbReference type="EMBL" id="JAKMUV010000019">
    <property type="protein sequence ID" value="MCZ9305827.1"/>
    <property type="molecule type" value="Genomic_DNA"/>
</dbReference>
<name>A0A9X3RS88_9CORY</name>
<comment type="caution">
    <text evidence="1">The sequence shown here is derived from an EMBL/GenBank/DDBJ whole genome shotgun (WGS) entry which is preliminary data.</text>
</comment>
<keyword evidence="2" id="KW-1185">Reference proteome</keyword>
<organism evidence="1 2">
    <name type="scientific">Corynebacterium macclintockiae</name>
    <dbReference type="NCBI Taxonomy" id="2913501"/>
    <lineage>
        <taxon>Bacteria</taxon>
        <taxon>Bacillati</taxon>
        <taxon>Actinomycetota</taxon>
        <taxon>Actinomycetes</taxon>
        <taxon>Mycobacteriales</taxon>
        <taxon>Corynebacteriaceae</taxon>
        <taxon>Corynebacterium</taxon>
    </lineage>
</organism>
<accession>A0A9X3RS88</accession>
<protein>
    <recommendedName>
        <fullName evidence="3">SMI1/KNR4 family protein</fullName>
    </recommendedName>
</protein>
<dbReference type="GeneID" id="301813872"/>
<dbReference type="RefSeq" id="WP_269955249.1">
    <property type="nucleotide sequence ID" value="NZ_JAKMUV010000019.1"/>
</dbReference>
<proteinExistence type="predicted"/>
<evidence type="ECO:0000313" key="2">
    <source>
        <dbReference type="Proteomes" id="UP001146505"/>
    </source>
</evidence>
<sequence>MINLSDFANFADSYVFGEGSTLREVQEGFASSPEWLPKDFKQLFTQCDRWTLVGVEMFSPLAVPYSPDQRAIILNAEFHEDYPGHEELFAVGEMGDDSYLVLQHLDNEIVCGYFHTGDEEWFGNKYPSLTEWAYSCLEANGEPSA</sequence>
<dbReference type="Proteomes" id="UP001146505">
    <property type="component" value="Unassembled WGS sequence"/>
</dbReference>